<feature type="transmembrane region" description="Helical" evidence="1">
    <location>
        <begin position="135"/>
        <end position="151"/>
    </location>
</feature>
<keyword evidence="1" id="KW-0472">Membrane</keyword>
<feature type="transmembrane region" description="Helical" evidence="1">
    <location>
        <begin position="91"/>
        <end position="115"/>
    </location>
</feature>
<evidence type="ECO:0000256" key="1">
    <source>
        <dbReference type="SAM" id="Phobius"/>
    </source>
</evidence>
<feature type="transmembrane region" description="Helical" evidence="1">
    <location>
        <begin position="376"/>
        <end position="395"/>
    </location>
</feature>
<proteinExistence type="predicted"/>
<name>A0ABT6JJ73_9GAMM</name>
<feature type="transmembrane region" description="Helical" evidence="1">
    <location>
        <begin position="156"/>
        <end position="173"/>
    </location>
</feature>
<organism evidence="2 3">
    <name type="scientific">Luteimonas rhizosphaericola</name>
    <dbReference type="NCBI Taxonomy" id="3042024"/>
    <lineage>
        <taxon>Bacteria</taxon>
        <taxon>Pseudomonadati</taxon>
        <taxon>Pseudomonadota</taxon>
        <taxon>Gammaproteobacteria</taxon>
        <taxon>Lysobacterales</taxon>
        <taxon>Lysobacteraceae</taxon>
        <taxon>Luteimonas</taxon>
    </lineage>
</organism>
<feature type="transmembrane region" description="Helical" evidence="1">
    <location>
        <begin position="324"/>
        <end position="345"/>
    </location>
</feature>
<dbReference type="RefSeq" id="WP_280600565.1">
    <property type="nucleotide sequence ID" value="NZ_JARXRN010000020.1"/>
</dbReference>
<evidence type="ECO:0000313" key="2">
    <source>
        <dbReference type="EMBL" id="MDH5830101.1"/>
    </source>
</evidence>
<evidence type="ECO:0000313" key="3">
    <source>
        <dbReference type="Proteomes" id="UP001156831"/>
    </source>
</evidence>
<gene>
    <name evidence="2" type="ORF">QFW80_06160</name>
</gene>
<keyword evidence="1" id="KW-0812">Transmembrane</keyword>
<feature type="transmembrane region" description="Helical" evidence="1">
    <location>
        <begin position="179"/>
        <end position="198"/>
    </location>
</feature>
<dbReference type="EMBL" id="JARXRN010000020">
    <property type="protein sequence ID" value="MDH5830101.1"/>
    <property type="molecule type" value="Genomic_DNA"/>
</dbReference>
<comment type="caution">
    <text evidence="2">The sequence shown here is derived from an EMBL/GenBank/DDBJ whole genome shotgun (WGS) entry which is preliminary data.</text>
</comment>
<feature type="transmembrane region" description="Helical" evidence="1">
    <location>
        <begin position="56"/>
        <end position="79"/>
    </location>
</feature>
<sequence>MLGFHLVMITAVGAALAFWWQPAPHSDWGYYWSAAGTASAYERGGLSLWLLALPKALGWSPVACALALNLPAATVALLLAWHSDPTRWRILAHATAGYLLLITPFFGIVQLDLIAAAQLGTGVWLAASQARRGSQLPRVALAIVAIALAVSTRPQYALVLWVFVPLTALLLAVRGRPGARVLIVQGILVAGSLVGFATDMAMRQASGRTDEIRTSSAVTLYAGLLVSSDRWSERCGNWSPSAAAAAREDLDRPMLHAVADRLAARPASHWASVVACKVPQIVSPPPYALYWLFEAPNVRERIERRPDRDRAQAAYRTLRRIENVAYRGLCLAILAACVLAALRLLRRGDRLGWLPLAWVSGFWMVHAVFEVQGRYFLGLYLLAPLWCALALRAVASSAEGVRDGPGACRPDGAAQSPR</sequence>
<keyword evidence="3" id="KW-1185">Reference proteome</keyword>
<feature type="transmembrane region" description="Helical" evidence="1">
    <location>
        <begin position="351"/>
        <end position="369"/>
    </location>
</feature>
<accession>A0ABT6JJ73</accession>
<reference evidence="2 3" key="1">
    <citation type="submission" date="2023-04" db="EMBL/GenBank/DDBJ databases">
        <title>Luteimonas sp. M1R5S18.</title>
        <authorList>
            <person name="Sun J.-Q."/>
        </authorList>
    </citation>
    <scope>NUCLEOTIDE SEQUENCE [LARGE SCALE GENOMIC DNA]</scope>
    <source>
        <strain evidence="2 3">M1R5S18</strain>
    </source>
</reference>
<dbReference type="Proteomes" id="UP001156831">
    <property type="component" value="Unassembled WGS sequence"/>
</dbReference>
<protein>
    <submittedName>
        <fullName evidence="2">Uncharacterized protein</fullName>
    </submittedName>
</protein>
<keyword evidence="1" id="KW-1133">Transmembrane helix</keyword>